<dbReference type="GO" id="GO:0003677">
    <property type="term" value="F:DNA binding"/>
    <property type="evidence" value="ECO:0007669"/>
    <property type="project" value="UniProtKB-KW"/>
</dbReference>
<evidence type="ECO:0000256" key="2">
    <source>
        <dbReference type="ARBA" id="ARBA00022908"/>
    </source>
</evidence>
<keyword evidence="3" id="KW-0238">DNA-binding</keyword>
<comment type="subcellular location">
    <subcellularLocation>
        <location evidence="1">Cytoplasm</location>
    </subcellularLocation>
</comment>
<protein>
    <submittedName>
        <fullName evidence="6">Integrase</fullName>
    </submittedName>
</protein>
<evidence type="ECO:0000256" key="4">
    <source>
        <dbReference type="ARBA" id="ARBA00023172"/>
    </source>
</evidence>
<comment type="caution">
    <text evidence="6">The sequence shown here is derived from an EMBL/GenBank/DDBJ whole genome shotgun (WGS) entry which is preliminary data.</text>
</comment>
<sequence>MSTQPMPIFETYEIFIDTDFSLRESSMVCVRDYIGNFPPSVEAHKGYLTARDFLRAFSDNNLTFTSYRTHVERLLLWALIIKKKPFSQLKRQDAEDYLEFCRNPPAEWIGTIVRGRFVTSDHTESTWGDPVIPNPKWRPFSLKRAKDFSGELKAPSNNHPRDPELGVAQDAAMQYKASPSTLNQIYTICSRFFEYMVEDGTVAANPFRMIKKKSLSRGTPQEEGTNRALTPLQWDYVLETAERMALEEPKRHERTLFIVATLFAMYLRVSDIVGRPNWRPVMGDFRLDPEGNWWYHVIGKGNKAGKVAVRDEYISQYLTRYRRFIGLPELPGWNDQTPLLMTIRGRSGLSGRQVRALLQSVFDNALARMRDEEREEHEMNSLRAASAHWLRHTSATFDAPLRSPKDLQMDLRHSSLSTTQNVYYHSHDQERSLSVRGVGMRDRG</sequence>
<gene>
    <name evidence="6" type="ORF">BZK31_17755</name>
</gene>
<evidence type="ECO:0000259" key="5">
    <source>
        <dbReference type="PROSITE" id="PS51898"/>
    </source>
</evidence>
<dbReference type="Proteomes" id="UP000192815">
    <property type="component" value="Unassembled WGS sequence"/>
</dbReference>
<dbReference type="RefSeq" id="WP_024648499.1">
    <property type="nucleotide sequence ID" value="NZ_CBCRZR010000039.1"/>
</dbReference>
<organism evidence="6 7">
    <name type="scientific">Pseudomonas floridensis</name>
    <dbReference type="NCBI Taxonomy" id="1958950"/>
    <lineage>
        <taxon>Bacteria</taxon>
        <taxon>Pseudomonadati</taxon>
        <taxon>Pseudomonadota</taxon>
        <taxon>Gammaproteobacteria</taxon>
        <taxon>Pseudomonadales</taxon>
        <taxon>Pseudomonadaceae</taxon>
        <taxon>Pseudomonas</taxon>
    </lineage>
</organism>
<dbReference type="InterPro" id="IPR002104">
    <property type="entry name" value="Integrase_catalytic"/>
</dbReference>
<dbReference type="GO" id="GO:0006310">
    <property type="term" value="P:DNA recombination"/>
    <property type="evidence" value="ECO:0007669"/>
    <property type="project" value="UniProtKB-KW"/>
</dbReference>
<proteinExistence type="predicted"/>
<dbReference type="InterPro" id="IPR050090">
    <property type="entry name" value="Tyrosine_recombinase_XerCD"/>
</dbReference>
<evidence type="ECO:0000313" key="7">
    <source>
        <dbReference type="Proteomes" id="UP000192815"/>
    </source>
</evidence>
<accession>A0A1X0N2Z9</accession>
<dbReference type="OrthoDB" id="8610787at2"/>
<dbReference type="InterPro" id="IPR013762">
    <property type="entry name" value="Integrase-like_cat_sf"/>
</dbReference>
<dbReference type="Gene3D" id="1.10.443.10">
    <property type="entry name" value="Intergrase catalytic core"/>
    <property type="match status" value="1"/>
</dbReference>
<dbReference type="EMBL" id="MUIO01000072">
    <property type="protein sequence ID" value="ORC57873.1"/>
    <property type="molecule type" value="Genomic_DNA"/>
</dbReference>
<keyword evidence="2" id="KW-0229">DNA integration</keyword>
<dbReference type="SUPFAM" id="SSF56349">
    <property type="entry name" value="DNA breaking-rejoining enzymes"/>
    <property type="match status" value="1"/>
</dbReference>
<dbReference type="Gene3D" id="1.10.150.130">
    <property type="match status" value="1"/>
</dbReference>
<dbReference type="AlphaFoldDB" id="A0A1X0N2Z9"/>
<dbReference type="InterPro" id="IPR010998">
    <property type="entry name" value="Integrase_recombinase_N"/>
</dbReference>
<evidence type="ECO:0000313" key="6">
    <source>
        <dbReference type="EMBL" id="ORC57873.1"/>
    </source>
</evidence>
<feature type="domain" description="Tyr recombinase" evidence="5">
    <location>
        <begin position="224"/>
        <end position="437"/>
    </location>
</feature>
<dbReference type="GO" id="GO:0015074">
    <property type="term" value="P:DNA integration"/>
    <property type="evidence" value="ECO:0007669"/>
    <property type="project" value="UniProtKB-KW"/>
</dbReference>
<dbReference type="GO" id="GO:0005737">
    <property type="term" value="C:cytoplasm"/>
    <property type="evidence" value="ECO:0007669"/>
    <property type="project" value="UniProtKB-SubCell"/>
</dbReference>
<evidence type="ECO:0000256" key="3">
    <source>
        <dbReference type="ARBA" id="ARBA00023125"/>
    </source>
</evidence>
<evidence type="ECO:0000256" key="1">
    <source>
        <dbReference type="ARBA" id="ARBA00004496"/>
    </source>
</evidence>
<dbReference type="PANTHER" id="PTHR30349">
    <property type="entry name" value="PHAGE INTEGRASE-RELATED"/>
    <property type="match status" value="1"/>
</dbReference>
<keyword evidence="4" id="KW-0233">DNA recombination</keyword>
<keyword evidence="7" id="KW-1185">Reference proteome</keyword>
<reference evidence="7" key="1">
    <citation type="submission" date="2017-02" db="EMBL/GenBank/DDBJ databases">
        <title>Pseudomonas floridae sp. nov., a novel pathogenic bacterial species isolated from tomato.</title>
        <authorList>
            <person name="Timilsina S."/>
            <person name="Vallad G.E."/>
            <person name="Jones J.B."/>
        </authorList>
    </citation>
    <scope>NUCLEOTIDE SEQUENCE [LARGE SCALE GENOMIC DNA]</scope>
    <source>
        <strain evidence="7">GEV388</strain>
    </source>
</reference>
<dbReference type="PROSITE" id="PS51898">
    <property type="entry name" value="TYR_RECOMBINASE"/>
    <property type="match status" value="1"/>
</dbReference>
<name>A0A1X0N2Z9_9PSED</name>
<dbReference type="InterPro" id="IPR011010">
    <property type="entry name" value="DNA_brk_join_enz"/>
</dbReference>
<dbReference type="PANTHER" id="PTHR30349:SF77">
    <property type="entry name" value="TYROSINE RECOMBINASE XERC"/>
    <property type="match status" value="1"/>
</dbReference>
<dbReference type="STRING" id="1958950.BZK31_17755"/>